<protein>
    <recommendedName>
        <fullName evidence="11">G-protein coupled receptors family 1 profile domain-containing protein</fullName>
    </recommendedName>
</protein>
<dbReference type="SUPFAM" id="SSF81321">
    <property type="entry name" value="Family A G protein-coupled receptor-like"/>
    <property type="match status" value="1"/>
</dbReference>
<feature type="transmembrane region" description="Helical" evidence="10">
    <location>
        <begin position="169"/>
        <end position="194"/>
    </location>
</feature>
<evidence type="ECO:0000313" key="12">
    <source>
        <dbReference type="Ensembl" id="ENSLLEP00000047497.1"/>
    </source>
</evidence>
<dbReference type="PRINTS" id="PR00237">
    <property type="entry name" value="GPCRRHODOPSN"/>
</dbReference>
<evidence type="ECO:0000259" key="11">
    <source>
        <dbReference type="PROSITE" id="PS50262"/>
    </source>
</evidence>
<dbReference type="Pfam" id="PF00001">
    <property type="entry name" value="7tm_1"/>
    <property type="match status" value="1"/>
</dbReference>
<reference evidence="12" key="2">
    <citation type="submission" date="2025-09" db="UniProtKB">
        <authorList>
            <consortium name="Ensembl"/>
        </authorList>
    </citation>
    <scope>IDENTIFICATION</scope>
</reference>
<keyword evidence="2" id="KW-1003">Cell membrane</keyword>
<dbReference type="PANTHER" id="PTHR22752:SF14">
    <property type="entry name" value="G-PROTEIN COUPLED RECEPTORS FAMILY 1 PROFILE DOMAIN-CONTAINING PROTEIN"/>
    <property type="match status" value="1"/>
</dbReference>
<name>A0A8C5WLV9_9ANUR</name>
<keyword evidence="7" id="KW-0675">Receptor</keyword>
<evidence type="ECO:0000256" key="3">
    <source>
        <dbReference type="ARBA" id="ARBA00022692"/>
    </source>
</evidence>
<accession>A0A8C5WLV9</accession>
<dbReference type="Proteomes" id="UP000694569">
    <property type="component" value="Unplaced"/>
</dbReference>
<feature type="compositionally biased region" description="Polar residues" evidence="9">
    <location>
        <begin position="320"/>
        <end position="339"/>
    </location>
</feature>
<feature type="transmembrane region" description="Helical" evidence="10">
    <location>
        <begin position="126"/>
        <end position="149"/>
    </location>
</feature>
<dbReference type="PROSITE" id="PS50262">
    <property type="entry name" value="G_PROTEIN_RECEP_F1_2"/>
    <property type="match status" value="1"/>
</dbReference>
<keyword evidence="8" id="KW-0807">Transducer</keyword>
<evidence type="ECO:0000256" key="6">
    <source>
        <dbReference type="ARBA" id="ARBA00023136"/>
    </source>
</evidence>
<dbReference type="OrthoDB" id="9938900at2759"/>
<proteinExistence type="predicted"/>
<comment type="subcellular location">
    <subcellularLocation>
        <location evidence="1">Cell membrane</location>
        <topology evidence="1">Multi-pass membrane protein</topology>
    </subcellularLocation>
</comment>
<feature type="region of interest" description="Disordered" evidence="9">
    <location>
        <begin position="306"/>
        <end position="339"/>
    </location>
</feature>
<evidence type="ECO:0000256" key="2">
    <source>
        <dbReference type="ARBA" id="ARBA00022475"/>
    </source>
</evidence>
<evidence type="ECO:0000256" key="4">
    <source>
        <dbReference type="ARBA" id="ARBA00022989"/>
    </source>
</evidence>
<keyword evidence="3 10" id="KW-0812">Transmembrane</keyword>
<dbReference type="CDD" id="cd00637">
    <property type="entry name" value="7tm_classA_rhodopsin-like"/>
    <property type="match status" value="1"/>
</dbReference>
<dbReference type="GO" id="GO:0005886">
    <property type="term" value="C:plasma membrane"/>
    <property type="evidence" value="ECO:0007669"/>
    <property type="project" value="UniProtKB-SubCell"/>
</dbReference>
<evidence type="ECO:0000313" key="13">
    <source>
        <dbReference type="Proteomes" id="UP000694569"/>
    </source>
</evidence>
<reference evidence="12" key="1">
    <citation type="submission" date="2025-08" db="UniProtKB">
        <authorList>
            <consortium name="Ensembl"/>
        </authorList>
    </citation>
    <scope>IDENTIFICATION</scope>
</reference>
<feature type="transmembrane region" description="Helical" evidence="10">
    <location>
        <begin position="45"/>
        <end position="65"/>
    </location>
</feature>
<dbReference type="InterPro" id="IPR017452">
    <property type="entry name" value="GPCR_Rhodpsn_7TM"/>
</dbReference>
<sequence length="339" mass="37881">MMQKATLSVFATLIGTSGVGIVGANLLLLLLFAFHMKLRTDTWALSLNLSICDLTFGIAVIPVAVYNSLSGGGIFSEDGTACHLMGFLFVLLHLASLNSLVCATIDKFTEICFPLRYPQLITKRRIWIILALVWIYAAVVASFPFMGFGKYAFSTDVYICLPYFGSSTTVYSVLFLSVGVLGPITLISVLYIAIIQIARHQARRGTFVCNDQHCYYVPIRSYFKNTVILVVSAFYLVVCWVPMVIIGFYETFHSHDIPAMAKMVCTWLVVMMSGLNPWINSLAQRKYRKALRESWRKLKRIFENMGTSNEPTSENDRHSSTIQSHQCLPGNNTANSAQT</sequence>
<keyword evidence="13" id="KW-1185">Reference proteome</keyword>
<keyword evidence="5" id="KW-0297">G-protein coupled receptor</keyword>
<feature type="transmembrane region" description="Helical" evidence="10">
    <location>
        <begin position="227"/>
        <end position="249"/>
    </location>
</feature>
<feature type="domain" description="G-protein coupled receptors family 1 profile" evidence="11">
    <location>
        <begin position="24"/>
        <end position="280"/>
    </location>
</feature>
<evidence type="ECO:0000256" key="9">
    <source>
        <dbReference type="SAM" id="MobiDB-lite"/>
    </source>
</evidence>
<dbReference type="Ensembl" id="ENSLLET00000049357.1">
    <property type="protein sequence ID" value="ENSLLEP00000047497.1"/>
    <property type="gene ID" value="ENSLLEG00000029998.1"/>
</dbReference>
<dbReference type="GeneTree" id="ENSGT00940000166602"/>
<evidence type="ECO:0000256" key="10">
    <source>
        <dbReference type="SAM" id="Phobius"/>
    </source>
</evidence>
<dbReference type="AlphaFoldDB" id="A0A8C5WLV9"/>
<evidence type="ECO:0000256" key="1">
    <source>
        <dbReference type="ARBA" id="ARBA00004651"/>
    </source>
</evidence>
<dbReference type="GO" id="GO:0004930">
    <property type="term" value="F:G protein-coupled receptor activity"/>
    <property type="evidence" value="ECO:0007669"/>
    <property type="project" value="UniProtKB-KW"/>
</dbReference>
<dbReference type="PANTHER" id="PTHR22752">
    <property type="entry name" value="G PROTEIN-COUPLED RECEPTOR"/>
    <property type="match status" value="1"/>
</dbReference>
<keyword evidence="6 10" id="KW-0472">Membrane</keyword>
<feature type="transmembrane region" description="Helical" evidence="10">
    <location>
        <begin position="261"/>
        <end position="279"/>
    </location>
</feature>
<evidence type="ECO:0000256" key="7">
    <source>
        <dbReference type="ARBA" id="ARBA00023170"/>
    </source>
</evidence>
<organism evidence="12 13">
    <name type="scientific">Leptobrachium leishanense</name>
    <name type="common">Leishan spiny toad</name>
    <dbReference type="NCBI Taxonomy" id="445787"/>
    <lineage>
        <taxon>Eukaryota</taxon>
        <taxon>Metazoa</taxon>
        <taxon>Chordata</taxon>
        <taxon>Craniata</taxon>
        <taxon>Vertebrata</taxon>
        <taxon>Euteleostomi</taxon>
        <taxon>Amphibia</taxon>
        <taxon>Batrachia</taxon>
        <taxon>Anura</taxon>
        <taxon>Pelobatoidea</taxon>
        <taxon>Megophryidae</taxon>
        <taxon>Leptobrachium</taxon>
    </lineage>
</organism>
<feature type="transmembrane region" description="Helical" evidence="10">
    <location>
        <begin position="6"/>
        <end position="33"/>
    </location>
</feature>
<feature type="transmembrane region" description="Helical" evidence="10">
    <location>
        <begin position="85"/>
        <end position="105"/>
    </location>
</feature>
<dbReference type="InterPro" id="IPR000276">
    <property type="entry name" value="GPCR_Rhodpsn"/>
</dbReference>
<keyword evidence="4 10" id="KW-1133">Transmembrane helix</keyword>
<evidence type="ECO:0000256" key="5">
    <source>
        <dbReference type="ARBA" id="ARBA00023040"/>
    </source>
</evidence>
<dbReference type="Gene3D" id="1.20.1070.10">
    <property type="entry name" value="Rhodopsin 7-helix transmembrane proteins"/>
    <property type="match status" value="1"/>
</dbReference>
<evidence type="ECO:0000256" key="8">
    <source>
        <dbReference type="ARBA" id="ARBA00023224"/>
    </source>
</evidence>